<feature type="transmembrane region" description="Helical" evidence="7">
    <location>
        <begin position="21"/>
        <end position="44"/>
    </location>
</feature>
<evidence type="ECO:0000256" key="3">
    <source>
        <dbReference type="ARBA" id="ARBA00022475"/>
    </source>
</evidence>
<feature type="transmembrane region" description="Helical" evidence="7">
    <location>
        <begin position="150"/>
        <end position="170"/>
    </location>
</feature>
<keyword evidence="3" id="KW-1003">Cell membrane</keyword>
<dbReference type="PANTHER" id="PTHR23517">
    <property type="entry name" value="RESISTANCE PROTEIN MDTM, PUTATIVE-RELATED-RELATED"/>
    <property type="match status" value="1"/>
</dbReference>
<reference evidence="9" key="1">
    <citation type="submission" date="2020-05" db="EMBL/GenBank/DDBJ databases">
        <authorList>
            <person name="Chiriac C."/>
            <person name="Salcher M."/>
            <person name="Ghai R."/>
            <person name="Kavagutti S V."/>
        </authorList>
    </citation>
    <scope>NUCLEOTIDE SEQUENCE</scope>
</reference>
<keyword evidence="6 7" id="KW-0472">Membrane</keyword>
<evidence type="ECO:0000256" key="6">
    <source>
        <dbReference type="ARBA" id="ARBA00023136"/>
    </source>
</evidence>
<dbReference type="AlphaFoldDB" id="A0A6J5YD79"/>
<feature type="transmembrane region" description="Helical" evidence="7">
    <location>
        <begin position="86"/>
        <end position="105"/>
    </location>
</feature>
<dbReference type="Pfam" id="PF07690">
    <property type="entry name" value="MFS_1"/>
    <property type="match status" value="1"/>
</dbReference>
<dbReference type="InterPro" id="IPR036259">
    <property type="entry name" value="MFS_trans_sf"/>
</dbReference>
<name>A0A6J5YD79_9ZZZZ</name>
<dbReference type="EMBL" id="CAEMXZ010000002">
    <property type="protein sequence ID" value="CAB4322337.1"/>
    <property type="molecule type" value="Genomic_DNA"/>
</dbReference>
<proteinExistence type="predicted"/>
<feature type="transmembrane region" description="Helical" evidence="7">
    <location>
        <begin position="367"/>
        <end position="384"/>
    </location>
</feature>
<dbReference type="PROSITE" id="PS50850">
    <property type="entry name" value="MFS"/>
    <property type="match status" value="1"/>
</dbReference>
<feature type="transmembrane region" description="Helical" evidence="7">
    <location>
        <begin position="340"/>
        <end position="361"/>
    </location>
</feature>
<dbReference type="InterPro" id="IPR011701">
    <property type="entry name" value="MFS"/>
</dbReference>
<protein>
    <submittedName>
        <fullName evidence="9">Unannotated protein</fullName>
    </submittedName>
</protein>
<evidence type="ECO:0000256" key="2">
    <source>
        <dbReference type="ARBA" id="ARBA00022448"/>
    </source>
</evidence>
<feature type="transmembrane region" description="Helical" evidence="7">
    <location>
        <begin position="176"/>
        <end position="195"/>
    </location>
</feature>
<feature type="transmembrane region" description="Helical" evidence="7">
    <location>
        <begin position="111"/>
        <end position="129"/>
    </location>
</feature>
<dbReference type="InterPro" id="IPR020846">
    <property type="entry name" value="MFS_dom"/>
</dbReference>
<dbReference type="PANTHER" id="PTHR23517:SF3">
    <property type="entry name" value="INTEGRAL MEMBRANE TRANSPORT PROTEIN"/>
    <property type="match status" value="1"/>
</dbReference>
<gene>
    <name evidence="9" type="ORF">UFOPK1392_00071</name>
    <name evidence="10" type="ORF">UFOPK3733_00015</name>
</gene>
<keyword evidence="5 7" id="KW-1133">Transmembrane helix</keyword>
<keyword evidence="2" id="KW-0813">Transport</keyword>
<dbReference type="EMBL" id="CAFBNC010000001">
    <property type="protein sequence ID" value="CAB4919999.1"/>
    <property type="molecule type" value="Genomic_DNA"/>
</dbReference>
<feature type="transmembrane region" description="Helical" evidence="7">
    <location>
        <begin position="246"/>
        <end position="267"/>
    </location>
</feature>
<feature type="domain" description="Major facilitator superfamily (MFS) profile" evidence="8">
    <location>
        <begin position="21"/>
        <end position="389"/>
    </location>
</feature>
<evidence type="ECO:0000256" key="7">
    <source>
        <dbReference type="SAM" id="Phobius"/>
    </source>
</evidence>
<accession>A0A6J5YD79</accession>
<feature type="transmembrane region" description="Helical" evidence="7">
    <location>
        <begin position="216"/>
        <end position="240"/>
    </location>
</feature>
<evidence type="ECO:0000313" key="9">
    <source>
        <dbReference type="EMBL" id="CAB4322337.1"/>
    </source>
</evidence>
<evidence type="ECO:0000313" key="10">
    <source>
        <dbReference type="EMBL" id="CAB4919999.1"/>
    </source>
</evidence>
<evidence type="ECO:0000256" key="4">
    <source>
        <dbReference type="ARBA" id="ARBA00022692"/>
    </source>
</evidence>
<sequence length="411" mass="43196">MTQPHESTAPDGASDASPPTALWLLFIVTALMSIGYGIVFTLLADIRDRFGFSDGDVGLIAFAGFASGFASQMFLSRFADRGHTALMVRIGMAIAASSMLWMVFANDLWQWVGGRLLFGLGTGMVAPAIRRVVIARDPARVGANLGRQTAFDVGGFVLGPLIAAVLAQLIDLRAPFLFLFVTYVAVFGLIGRIDLHSGAQDTTHRALRTLITQPAMQSALAAAIAFYLTIGTFEAIWAILLRDLDAPTWLIGVTVSAFTLPMIFFASRGGALAQSRGPIRILTISIAIAAICTFSYGIGPLWLLIVVSGIHASADAFTMPGNQVAVAMSSPPEQLATGQGLLGATGLAVAGLAALGGSALYGTFGRFTVFTATAVLMLVFLLIARLRWQAYEATLPAASTGTMNASEAQPS</sequence>
<feature type="transmembrane region" description="Helical" evidence="7">
    <location>
        <begin position="279"/>
        <end position="296"/>
    </location>
</feature>
<dbReference type="SUPFAM" id="SSF103473">
    <property type="entry name" value="MFS general substrate transporter"/>
    <property type="match status" value="1"/>
</dbReference>
<keyword evidence="4 7" id="KW-0812">Transmembrane</keyword>
<dbReference type="Gene3D" id="1.20.1250.20">
    <property type="entry name" value="MFS general substrate transporter like domains"/>
    <property type="match status" value="1"/>
</dbReference>
<dbReference type="InterPro" id="IPR050171">
    <property type="entry name" value="MFS_Transporters"/>
</dbReference>
<evidence type="ECO:0000259" key="8">
    <source>
        <dbReference type="PROSITE" id="PS50850"/>
    </source>
</evidence>
<evidence type="ECO:0000256" key="1">
    <source>
        <dbReference type="ARBA" id="ARBA00004651"/>
    </source>
</evidence>
<evidence type="ECO:0000256" key="5">
    <source>
        <dbReference type="ARBA" id="ARBA00022989"/>
    </source>
</evidence>
<comment type="subcellular location">
    <subcellularLocation>
        <location evidence="1">Cell membrane</location>
        <topology evidence="1">Multi-pass membrane protein</topology>
    </subcellularLocation>
</comment>
<dbReference type="GO" id="GO:0005886">
    <property type="term" value="C:plasma membrane"/>
    <property type="evidence" value="ECO:0007669"/>
    <property type="project" value="UniProtKB-SubCell"/>
</dbReference>
<dbReference type="GO" id="GO:0022857">
    <property type="term" value="F:transmembrane transporter activity"/>
    <property type="evidence" value="ECO:0007669"/>
    <property type="project" value="InterPro"/>
</dbReference>
<feature type="transmembrane region" description="Helical" evidence="7">
    <location>
        <begin position="56"/>
        <end position="74"/>
    </location>
</feature>
<organism evidence="9">
    <name type="scientific">freshwater metagenome</name>
    <dbReference type="NCBI Taxonomy" id="449393"/>
    <lineage>
        <taxon>unclassified sequences</taxon>
        <taxon>metagenomes</taxon>
        <taxon>ecological metagenomes</taxon>
    </lineage>
</organism>